<dbReference type="InterPro" id="IPR027417">
    <property type="entry name" value="P-loop_NTPase"/>
</dbReference>
<dbReference type="Gene3D" id="3.80.10.10">
    <property type="entry name" value="Ribonuclease Inhibitor"/>
    <property type="match status" value="2"/>
</dbReference>
<dbReference type="Gene3D" id="1.10.10.10">
    <property type="entry name" value="Winged helix-like DNA-binding domain superfamily/Winged helix DNA-binding domain"/>
    <property type="match status" value="1"/>
</dbReference>
<feature type="domain" description="NB-ARC" evidence="7">
    <location>
        <begin position="151"/>
        <end position="320"/>
    </location>
</feature>
<evidence type="ECO:0000313" key="12">
    <source>
        <dbReference type="Proteomes" id="UP000077755"/>
    </source>
</evidence>
<evidence type="ECO:0000259" key="10">
    <source>
        <dbReference type="Pfam" id="PF23598"/>
    </source>
</evidence>
<dbReference type="GO" id="GO:0043531">
    <property type="term" value="F:ADP binding"/>
    <property type="evidence" value="ECO:0007669"/>
    <property type="project" value="InterPro"/>
</dbReference>
<dbReference type="Pfam" id="PF23559">
    <property type="entry name" value="WHD_DRP"/>
    <property type="match status" value="1"/>
</dbReference>
<dbReference type="PRINTS" id="PR00364">
    <property type="entry name" value="DISEASERSIST"/>
</dbReference>
<name>A0AAF1AK42_DAUCS</name>
<dbReference type="Pfam" id="PF18052">
    <property type="entry name" value="Rx_N"/>
    <property type="match status" value="1"/>
</dbReference>
<organism evidence="11 12">
    <name type="scientific">Daucus carota subsp. sativus</name>
    <name type="common">Carrot</name>
    <dbReference type="NCBI Taxonomy" id="79200"/>
    <lineage>
        <taxon>Eukaryota</taxon>
        <taxon>Viridiplantae</taxon>
        <taxon>Streptophyta</taxon>
        <taxon>Embryophyta</taxon>
        <taxon>Tracheophyta</taxon>
        <taxon>Spermatophyta</taxon>
        <taxon>Magnoliopsida</taxon>
        <taxon>eudicotyledons</taxon>
        <taxon>Gunneridae</taxon>
        <taxon>Pentapetalae</taxon>
        <taxon>asterids</taxon>
        <taxon>campanulids</taxon>
        <taxon>Apiales</taxon>
        <taxon>Apiaceae</taxon>
        <taxon>Apioideae</taxon>
        <taxon>Scandiceae</taxon>
        <taxon>Daucinae</taxon>
        <taxon>Daucus</taxon>
        <taxon>Daucus sect. Daucus</taxon>
    </lineage>
</organism>
<dbReference type="Pfam" id="PF00931">
    <property type="entry name" value="NB-ARC"/>
    <property type="match status" value="1"/>
</dbReference>
<dbReference type="GO" id="GO:0005524">
    <property type="term" value="F:ATP binding"/>
    <property type="evidence" value="ECO:0007669"/>
    <property type="project" value="UniProtKB-KW"/>
</dbReference>
<dbReference type="SUPFAM" id="SSF52058">
    <property type="entry name" value="L domain-like"/>
    <property type="match status" value="1"/>
</dbReference>
<dbReference type="FunFam" id="1.10.10.10:FF:000322">
    <property type="entry name" value="Probable disease resistance protein At1g63360"/>
    <property type="match status" value="1"/>
</dbReference>
<dbReference type="InterPro" id="IPR055414">
    <property type="entry name" value="LRR_R13L4/SHOC2-like"/>
</dbReference>
<dbReference type="Proteomes" id="UP000077755">
    <property type="component" value="Chromosome 2"/>
</dbReference>
<dbReference type="SUPFAM" id="SSF52540">
    <property type="entry name" value="P-loop containing nucleoside triphosphate hydrolases"/>
    <property type="match status" value="1"/>
</dbReference>
<dbReference type="InterPro" id="IPR036388">
    <property type="entry name" value="WH-like_DNA-bd_sf"/>
</dbReference>
<evidence type="ECO:0000259" key="7">
    <source>
        <dbReference type="Pfam" id="PF00931"/>
    </source>
</evidence>
<evidence type="ECO:0008006" key="13">
    <source>
        <dbReference type="Google" id="ProtNLM"/>
    </source>
</evidence>
<dbReference type="AlphaFoldDB" id="A0AAF1AK42"/>
<evidence type="ECO:0000313" key="11">
    <source>
        <dbReference type="EMBL" id="WOG86144.1"/>
    </source>
</evidence>
<evidence type="ECO:0000256" key="5">
    <source>
        <dbReference type="ARBA" id="ARBA00022821"/>
    </source>
</evidence>
<dbReference type="PANTHER" id="PTHR23155:SF1185">
    <property type="entry name" value="DISEASE RESISTANCE RPP8-LIKE PROTEIN 3-RELATED"/>
    <property type="match status" value="1"/>
</dbReference>
<keyword evidence="12" id="KW-1185">Reference proteome</keyword>
<evidence type="ECO:0000256" key="1">
    <source>
        <dbReference type="ARBA" id="ARBA00008894"/>
    </source>
</evidence>
<evidence type="ECO:0000259" key="8">
    <source>
        <dbReference type="Pfam" id="PF18052"/>
    </source>
</evidence>
<keyword evidence="3" id="KW-0677">Repeat</keyword>
<accession>A0AAF1AK42</accession>
<evidence type="ECO:0000259" key="9">
    <source>
        <dbReference type="Pfam" id="PF23559"/>
    </source>
</evidence>
<sequence>MAEAIVSIVVGRLTDLLNEEVHLLDGVKIEIQQVVSELIRMKTFLPHAVSRIHVDDVRILLADVRELAYDAENVVESFLVTSSSARSRTKKIKILRTKMSLIFDRFGKYNIRSTLKSEESKKSPHQTSEKLERFYSHTIFEPDIFIGVHGVVDSLIRHLVDGSDDCYPLISICGMGGLGKTTLAQKIYNHSTIKNHFAGLAWVSISQKWQTKNVLRRILICLTPEKEKEILGFDEAKLVNNLIQVQERKKCLIVLDDIWTKDAWDSIKGAFAAEKCLSKLMLTSRNVDVPKYVHPKGFVHEPGCLDAEQSWELLRFKALPKGGDALDVKRMEEMGREMVEYCAGLPLAIVMLGGILVTKPSLIEWEKVYRDTMLSLERGKELGEVYQHQLHEVLVWSYNDLPPQLKPCFLYLGKFNEDEWIEVETLYQLWIAEGMVLSSDKKNGETVMQVAESYLGELVHRSMVQVKYKDIESSLTKFKSCSLHDLMRDLSLSQAKEEDLYKVIDLREKNHSHLNASVGSRAAATRQLVVYFDEEYTSKQANPSFGKKANQQRYRSMLLFNEFKTRSVPPVLSSDVANFRLLRVFALEEVQFDKQTVSGTLFRINLGRVLGSLVYLRYLSVRKTNLLLLPSIQNLVLLQTLKLDVRNDVLFPPWLSRNIMGKLGRLRHLYLPDWKVHSLGKNSKMRFHGLNKLETLENVNTQWCEVKDLPKLTGLQKLTLRVDDSYDDVEEVMKCLTAIALSSTSCLQYLVLTISQCDLGSRNGPDILRKLLSDHRYNLQELKVIGQLPELAQLFEQQQLHDAPIDLSLIHITRLHLMLSFLEEDPMPVLEKIHTLRELLIHRKAFMGRELVCSATGFPKLTRLVLRNLPNLVKWRVEEHSMPVLSHLMIRNCLKLKELPEGIKFLHSLEELRVEVMPPDFYERLKVVNGAKYSI</sequence>
<dbReference type="InterPro" id="IPR058922">
    <property type="entry name" value="WHD_DRP"/>
</dbReference>
<dbReference type="EMBL" id="CP093344">
    <property type="protein sequence ID" value="WOG86144.1"/>
    <property type="molecule type" value="Genomic_DNA"/>
</dbReference>
<feature type="domain" description="Disease resistance R13L4/SHOC-2-like LRR" evidence="10">
    <location>
        <begin position="574"/>
        <end position="916"/>
    </location>
</feature>
<dbReference type="InterPro" id="IPR042197">
    <property type="entry name" value="Apaf_helical"/>
</dbReference>
<keyword evidence="6" id="KW-0067">ATP-binding</keyword>
<proteinExistence type="inferred from homology"/>
<reference evidence="11" key="1">
    <citation type="journal article" date="2016" name="Nat. Genet.">
        <title>A high-quality carrot genome assembly provides new insights into carotenoid accumulation and asterid genome evolution.</title>
        <authorList>
            <person name="Iorizzo M."/>
            <person name="Ellison S."/>
            <person name="Senalik D."/>
            <person name="Zeng P."/>
            <person name="Satapoomin P."/>
            <person name="Huang J."/>
            <person name="Bowman M."/>
            <person name="Iovene M."/>
            <person name="Sanseverino W."/>
            <person name="Cavagnaro P."/>
            <person name="Yildiz M."/>
            <person name="Macko-Podgorni A."/>
            <person name="Moranska E."/>
            <person name="Grzebelus E."/>
            <person name="Grzebelus D."/>
            <person name="Ashrafi H."/>
            <person name="Zheng Z."/>
            <person name="Cheng S."/>
            <person name="Spooner D."/>
            <person name="Van Deynze A."/>
            <person name="Simon P."/>
        </authorList>
    </citation>
    <scope>NUCLEOTIDE SEQUENCE</scope>
    <source>
        <tissue evidence="11">Leaf</tissue>
    </source>
</reference>
<dbReference type="Pfam" id="PF23598">
    <property type="entry name" value="LRR_14"/>
    <property type="match status" value="1"/>
</dbReference>
<dbReference type="Gene3D" id="3.40.50.300">
    <property type="entry name" value="P-loop containing nucleotide triphosphate hydrolases"/>
    <property type="match status" value="1"/>
</dbReference>
<gene>
    <name evidence="11" type="ORF">DCAR_0205345</name>
</gene>
<dbReference type="InterPro" id="IPR041118">
    <property type="entry name" value="Rx_N"/>
</dbReference>
<evidence type="ECO:0000256" key="4">
    <source>
        <dbReference type="ARBA" id="ARBA00022741"/>
    </source>
</evidence>
<comment type="similarity">
    <text evidence="1">Belongs to the disease resistance NB-LRR family.</text>
</comment>
<feature type="domain" description="Disease resistance N-terminal" evidence="8">
    <location>
        <begin position="5"/>
        <end position="92"/>
    </location>
</feature>
<dbReference type="CDD" id="cd14798">
    <property type="entry name" value="RX-CC_like"/>
    <property type="match status" value="1"/>
</dbReference>
<dbReference type="PANTHER" id="PTHR23155">
    <property type="entry name" value="DISEASE RESISTANCE PROTEIN RP"/>
    <property type="match status" value="1"/>
</dbReference>
<evidence type="ECO:0000256" key="3">
    <source>
        <dbReference type="ARBA" id="ARBA00022737"/>
    </source>
</evidence>
<keyword evidence="2" id="KW-0433">Leucine-rich repeat</keyword>
<dbReference type="Gene3D" id="1.20.5.4130">
    <property type="match status" value="1"/>
</dbReference>
<evidence type="ECO:0000256" key="6">
    <source>
        <dbReference type="ARBA" id="ARBA00022840"/>
    </source>
</evidence>
<keyword evidence="4" id="KW-0547">Nucleotide-binding</keyword>
<keyword evidence="5" id="KW-0611">Plant defense</keyword>
<dbReference type="Gene3D" id="1.10.8.430">
    <property type="entry name" value="Helical domain of apoptotic protease-activating factors"/>
    <property type="match status" value="1"/>
</dbReference>
<dbReference type="GO" id="GO:0098542">
    <property type="term" value="P:defense response to other organism"/>
    <property type="evidence" value="ECO:0007669"/>
    <property type="project" value="TreeGrafter"/>
</dbReference>
<evidence type="ECO:0000256" key="2">
    <source>
        <dbReference type="ARBA" id="ARBA00022614"/>
    </source>
</evidence>
<dbReference type="FunFam" id="3.40.50.300:FF:001091">
    <property type="entry name" value="Probable disease resistance protein At1g61300"/>
    <property type="match status" value="1"/>
</dbReference>
<dbReference type="InterPro" id="IPR032675">
    <property type="entry name" value="LRR_dom_sf"/>
</dbReference>
<feature type="domain" description="Disease resistance protein winged helix" evidence="9">
    <location>
        <begin position="415"/>
        <end position="490"/>
    </location>
</feature>
<dbReference type="InterPro" id="IPR002182">
    <property type="entry name" value="NB-ARC"/>
</dbReference>
<dbReference type="InterPro" id="IPR044974">
    <property type="entry name" value="Disease_R_plants"/>
</dbReference>
<dbReference type="InterPro" id="IPR038005">
    <property type="entry name" value="RX-like_CC"/>
</dbReference>
<dbReference type="GO" id="GO:0051607">
    <property type="term" value="P:defense response to virus"/>
    <property type="evidence" value="ECO:0007669"/>
    <property type="project" value="UniProtKB-ARBA"/>
</dbReference>
<protein>
    <recommendedName>
        <fullName evidence="13">NB-ARC domain-containing protein</fullName>
    </recommendedName>
</protein>
<reference evidence="11" key="2">
    <citation type="submission" date="2022-03" db="EMBL/GenBank/DDBJ databases">
        <title>Draft title - Genomic analysis of global carrot germplasm unveils the trajectory of domestication and the origin of high carotenoid orange carrot.</title>
        <authorList>
            <person name="Iorizzo M."/>
            <person name="Ellison S."/>
            <person name="Senalik D."/>
            <person name="Macko-Podgorni A."/>
            <person name="Grzebelus D."/>
            <person name="Bostan H."/>
            <person name="Rolling W."/>
            <person name="Curaba J."/>
            <person name="Simon P."/>
        </authorList>
    </citation>
    <scope>NUCLEOTIDE SEQUENCE</scope>
    <source>
        <tissue evidence="11">Leaf</tissue>
    </source>
</reference>